<keyword evidence="2" id="KW-1185">Reference proteome</keyword>
<evidence type="ECO:0008006" key="3">
    <source>
        <dbReference type="Google" id="ProtNLM"/>
    </source>
</evidence>
<sequence length="185" mass="21808">MTLVFRPARESDKWNVHAWRNAPKVREAMLTQHEISKSDHDGWWGRKMVDPSFRMMLLEEDGVAKAVQIYFDIEESGSAWWAFYFTPHAPEDMGPMMRFWKATELAGLSYAFDHLKRDRLIIEVLRSNAGVLNWHKRFGFKPCDPEVSKNANDFDLEVMDYNRSAYVEMRDTRWAKDLTEIQIGE</sequence>
<reference evidence="1 2" key="1">
    <citation type="submission" date="2019-12" db="EMBL/GenBank/DDBJ databases">
        <title>Complete Genome Sequence of a Quorum-Sensing Bacterium,Rhodobacteraceae bacterium C31, Isolated from a marine microalgae symbiotic bacteria.</title>
        <authorList>
            <person name="Zhang Y."/>
        </authorList>
    </citation>
    <scope>NUCLEOTIDE SEQUENCE [LARGE SCALE GENOMIC DNA]</scope>
    <source>
        <strain evidence="1 2">C31</strain>
        <plasmid evidence="1 2">p-SCP1</plasmid>
    </source>
</reference>
<geneLocation type="plasmid" evidence="1 2">
    <name>p-SCP1</name>
</geneLocation>
<dbReference type="Proteomes" id="UP000596387">
    <property type="component" value="Plasmid p-SCP1"/>
</dbReference>
<gene>
    <name evidence="1" type="ORF">GQA70_20115</name>
</gene>
<proteinExistence type="predicted"/>
<dbReference type="Gene3D" id="3.40.630.30">
    <property type="match status" value="1"/>
</dbReference>
<protein>
    <recommendedName>
        <fullName evidence="3">UDP-4-amino-4, 6-dideoxy-N-acetyl-beta-L-altrosamine N-acetyltransferase</fullName>
    </recommendedName>
</protein>
<name>A0ABX7FDN0_9RHOB</name>
<dbReference type="InterPro" id="IPR016181">
    <property type="entry name" value="Acyl_CoA_acyltransferase"/>
</dbReference>
<organism evidence="1 2">
    <name type="scientific">Ponticoccus alexandrii</name>
    <dbReference type="NCBI Taxonomy" id="1943633"/>
    <lineage>
        <taxon>Bacteria</taxon>
        <taxon>Pseudomonadati</taxon>
        <taxon>Pseudomonadota</taxon>
        <taxon>Alphaproteobacteria</taxon>
        <taxon>Rhodobacterales</taxon>
        <taxon>Roseobacteraceae</taxon>
        <taxon>Ponticoccus</taxon>
    </lineage>
</organism>
<dbReference type="EMBL" id="CP047167">
    <property type="protein sequence ID" value="QRF68685.1"/>
    <property type="molecule type" value="Genomic_DNA"/>
</dbReference>
<accession>A0ABX7FDN0</accession>
<keyword evidence="1" id="KW-0614">Plasmid</keyword>
<dbReference type="RefSeq" id="WP_156145647.1">
    <property type="nucleotide sequence ID" value="NZ_CP047167.1"/>
</dbReference>
<evidence type="ECO:0000313" key="2">
    <source>
        <dbReference type="Proteomes" id="UP000596387"/>
    </source>
</evidence>
<dbReference type="SUPFAM" id="SSF55729">
    <property type="entry name" value="Acyl-CoA N-acyltransferases (Nat)"/>
    <property type="match status" value="1"/>
</dbReference>
<evidence type="ECO:0000313" key="1">
    <source>
        <dbReference type="EMBL" id="QRF68685.1"/>
    </source>
</evidence>